<dbReference type="WBParaSite" id="ECPE_0001765201-mRNA-1">
    <property type="protein sequence ID" value="ECPE_0001765201-mRNA-1"/>
    <property type="gene ID" value="ECPE_0001765201"/>
</dbReference>
<accession>A0A183BEH2</accession>
<name>A0A183BEH2_9TREM</name>
<reference evidence="1" key="1">
    <citation type="submission" date="2016-06" db="UniProtKB">
        <authorList>
            <consortium name="WormBaseParasite"/>
        </authorList>
    </citation>
    <scope>IDENTIFICATION</scope>
</reference>
<dbReference type="AlphaFoldDB" id="A0A183BEH2"/>
<proteinExistence type="predicted"/>
<organism evidence="1">
    <name type="scientific">Echinostoma caproni</name>
    <dbReference type="NCBI Taxonomy" id="27848"/>
    <lineage>
        <taxon>Eukaryota</taxon>
        <taxon>Metazoa</taxon>
        <taxon>Spiralia</taxon>
        <taxon>Lophotrochozoa</taxon>
        <taxon>Platyhelminthes</taxon>
        <taxon>Trematoda</taxon>
        <taxon>Digenea</taxon>
        <taxon>Plagiorchiida</taxon>
        <taxon>Echinostomata</taxon>
        <taxon>Echinostomatoidea</taxon>
        <taxon>Echinostomatidae</taxon>
        <taxon>Echinostoma</taxon>
    </lineage>
</organism>
<sequence length="65" mass="6884">LEQCLSEVGDRAALVQALRRLRDQITSLADSLDTYALSNSASMGNASLQQQTLKSGSEVSPTTVS</sequence>
<protein>
    <submittedName>
        <fullName evidence="1">BAG domain-containing protein</fullName>
    </submittedName>
</protein>
<evidence type="ECO:0000313" key="1">
    <source>
        <dbReference type="WBParaSite" id="ECPE_0001765201-mRNA-1"/>
    </source>
</evidence>